<organism evidence="5 7">
    <name type="scientific">Didymodactylos carnosus</name>
    <dbReference type="NCBI Taxonomy" id="1234261"/>
    <lineage>
        <taxon>Eukaryota</taxon>
        <taxon>Metazoa</taxon>
        <taxon>Spiralia</taxon>
        <taxon>Gnathifera</taxon>
        <taxon>Rotifera</taxon>
        <taxon>Eurotatoria</taxon>
        <taxon>Bdelloidea</taxon>
        <taxon>Philodinida</taxon>
        <taxon>Philodinidae</taxon>
        <taxon>Didymodactylos</taxon>
    </lineage>
</organism>
<accession>A0A814KFW1</accession>
<keyword evidence="2 3" id="KW-0040">ANK repeat</keyword>
<dbReference type="PROSITE" id="PS50088">
    <property type="entry name" value="ANK_REPEAT"/>
    <property type="match status" value="2"/>
</dbReference>
<dbReference type="Gene3D" id="1.25.40.20">
    <property type="entry name" value="Ankyrin repeat-containing domain"/>
    <property type="match status" value="1"/>
</dbReference>
<name>A0A814KFW1_9BILA</name>
<evidence type="ECO:0000256" key="1">
    <source>
        <dbReference type="ARBA" id="ARBA00022737"/>
    </source>
</evidence>
<dbReference type="Proteomes" id="UP000663829">
    <property type="component" value="Unassembled WGS sequence"/>
</dbReference>
<dbReference type="SMART" id="SM00248">
    <property type="entry name" value="ANK"/>
    <property type="match status" value="4"/>
</dbReference>
<keyword evidence="1" id="KW-0677">Repeat</keyword>
<proteinExistence type="predicted"/>
<dbReference type="AlphaFoldDB" id="A0A814KFW1"/>
<feature type="compositionally biased region" description="Polar residues" evidence="4">
    <location>
        <begin position="37"/>
        <end position="66"/>
    </location>
</feature>
<keyword evidence="7" id="KW-1185">Reference proteome</keyword>
<dbReference type="InterPro" id="IPR002110">
    <property type="entry name" value="Ankyrin_rpt"/>
</dbReference>
<feature type="compositionally biased region" description="Low complexity" evidence="4">
    <location>
        <begin position="84"/>
        <end position="94"/>
    </location>
</feature>
<protein>
    <recommendedName>
        <fullName evidence="8">Ankyrin repeat protein</fullName>
    </recommendedName>
</protein>
<dbReference type="EMBL" id="CAJNOQ010004271">
    <property type="protein sequence ID" value="CAF1052071.1"/>
    <property type="molecule type" value="Genomic_DNA"/>
</dbReference>
<evidence type="ECO:0000313" key="7">
    <source>
        <dbReference type="Proteomes" id="UP000663829"/>
    </source>
</evidence>
<sequence length="438" mass="49845">MATIQLINADDSSHENIFKNIRQVTITKSDESGRLVKSSSENDTQSSTLSFYPTQNEEQSKFSGQNKDLIDRDDKEETGGGGDQQQSKYSSDQSITTSNSIQNEKKSSIHEIAKNENLVLSTIELNLNEKGDVQEQVEHIESYTTKKEKKDIDRNSLNSMFVHVGDLADADQLKYTTKIIHDCIGKSTKTQNIIEDFNIINGFRIKSKNVLDILARITPISKIFDYGERETGRKLLHLAAETDWYDGALFLLNRGVNINETDNENRSPLMECLASAETAVLKSLLKKRECNLDIQSLTGHTAAHYAVMMNKPKCLKILMKAGARLDLPNDAGKHVLHLIVEYKRKECWKIVKTFYKNYPHGKMHLTNLVGAQTHDGKTSLMLAVRNKPSLYFFKELFLFHTIDIKHNENVFHMVHDWPEAVKFLNKKNKKTLILLAKT</sequence>
<dbReference type="PANTHER" id="PTHR24198:SF165">
    <property type="entry name" value="ANKYRIN REPEAT-CONTAINING PROTEIN-RELATED"/>
    <property type="match status" value="1"/>
</dbReference>
<feature type="repeat" description="ANK" evidence="3">
    <location>
        <begin position="231"/>
        <end position="263"/>
    </location>
</feature>
<feature type="compositionally biased region" description="Basic and acidic residues" evidence="4">
    <location>
        <begin position="68"/>
        <end position="78"/>
    </location>
</feature>
<evidence type="ECO:0008006" key="8">
    <source>
        <dbReference type="Google" id="ProtNLM"/>
    </source>
</evidence>
<dbReference type="PANTHER" id="PTHR24198">
    <property type="entry name" value="ANKYRIN REPEAT AND PROTEIN KINASE DOMAIN-CONTAINING PROTEIN"/>
    <property type="match status" value="1"/>
</dbReference>
<evidence type="ECO:0000313" key="6">
    <source>
        <dbReference type="EMBL" id="CAF3821500.1"/>
    </source>
</evidence>
<dbReference type="SUPFAM" id="SSF48403">
    <property type="entry name" value="Ankyrin repeat"/>
    <property type="match status" value="1"/>
</dbReference>
<dbReference type="Pfam" id="PF12796">
    <property type="entry name" value="Ank_2"/>
    <property type="match status" value="1"/>
</dbReference>
<evidence type="ECO:0000256" key="2">
    <source>
        <dbReference type="ARBA" id="ARBA00023043"/>
    </source>
</evidence>
<feature type="region of interest" description="Disordered" evidence="4">
    <location>
        <begin position="28"/>
        <end position="108"/>
    </location>
</feature>
<feature type="repeat" description="ANK" evidence="3">
    <location>
        <begin position="298"/>
        <end position="330"/>
    </location>
</feature>
<dbReference type="OrthoDB" id="539213at2759"/>
<comment type="caution">
    <text evidence="5">The sequence shown here is derived from an EMBL/GenBank/DDBJ whole genome shotgun (WGS) entry which is preliminary data.</text>
</comment>
<evidence type="ECO:0000256" key="3">
    <source>
        <dbReference type="PROSITE-ProRule" id="PRU00023"/>
    </source>
</evidence>
<gene>
    <name evidence="5" type="ORF">GPM918_LOCUS16335</name>
    <name evidence="6" type="ORF">SRO942_LOCUS16335</name>
</gene>
<dbReference type="Proteomes" id="UP000681722">
    <property type="component" value="Unassembled WGS sequence"/>
</dbReference>
<dbReference type="PROSITE" id="PS50297">
    <property type="entry name" value="ANK_REP_REGION"/>
    <property type="match status" value="2"/>
</dbReference>
<reference evidence="5" key="1">
    <citation type="submission" date="2021-02" db="EMBL/GenBank/DDBJ databases">
        <authorList>
            <person name="Nowell W R."/>
        </authorList>
    </citation>
    <scope>NUCLEOTIDE SEQUENCE</scope>
</reference>
<dbReference type="EMBL" id="CAJOBC010004271">
    <property type="protein sequence ID" value="CAF3821500.1"/>
    <property type="molecule type" value="Genomic_DNA"/>
</dbReference>
<evidence type="ECO:0000256" key="4">
    <source>
        <dbReference type="SAM" id="MobiDB-lite"/>
    </source>
</evidence>
<evidence type="ECO:0000313" key="5">
    <source>
        <dbReference type="EMBL" id="CAF1052071.1"/>
    </source>
</evidence>
<dbReference type="InterPro" id="IPR036770">
    <property type="entry name" value="Ankyrin_rpt-contain_sf"/>
</dbReference>